<dbReference type="GO" id="GO:0005737">
    <property type="term" value="C:cytoplasm"/>
    <property type="evidence" value="ECO:0007669"/>
    <property type="project" value="TreeGrafter"/>
</dbReference>
<dbReference type="STRING" id="1129793.GPLA_2208"/>
<dbReference type="Gene3D" id="3.40.30.10">
    <property type="entry name" value="Glutaredoxin"/>
    <property type="match status" value="1"/>
</dbReference>
<feature type="domain" description="GST N-terminal" evidence="1">
    <location>
        <begin position="46"/>
        <end position="125"/>
    </location>
</feature>
<dbReference type="PANTHER" id="PTHR43968:SF6">
    <property type="entry name" value="GLUTATHIONE S-TRANSFERASE OMEGA"/>
    <property type="match status" value="1"/>
</dbReference>
<evidence type="ECO:0000259" key="2">
    <source>
        <dbReference type="PROSITE" id="PS50405"/>
    </source>
</evidence>
<dbReference type="PANTHER" id="PTHR43968">
    <property type="match status" value="1"/>
</dbReference>
<dbReference type="InterPro" id="IPR036282">
    <property type="entry name" value="Glutathione-S-Trfase_C_sf"/>
</dbReference>
<name>K6ZWF1_9ALTE</name>
<dbReference type="Proteomes" id="UP000006322">
    <property type="component" value="Unassembled WGS sequence"/>
</dbReference>
<proteinExistence type="predicted"/>
<dbReference type="Pfam" id="PF00043">
    <property type="entry name" value="GST_C"/>
    <property type="match status" value="1"/>
</dbReference>
<dbReference type="InterPro" id="IPR004046">
    <property type="entry name" value="GST_C"/>
</dbReference>
<dbReference type="InterPro" id="IPR036249">
    <property type="entry name" value="Thioredoxin-like_sf"/>
</dbReference>
<dbReference type="Gene3D" id="1.20.1050.10">
    <property type="match status" value="1"/>
</dbReference>
<accession>K6ZWF1</accession>
<dbReference type="EMBL" id="BAER01000047">
    <property type="protein sequence ID" value="GAC33113.1"/>
    <property type="molecule type" value="Genomic_DNA"/>
</dbReference>
<evidence type="ECO:0000259" key="1">
    <source>
        <dbReference type="PROSITE" id="PS50404"/>
    </source>
</evidence>
<dbReference type="SUPFAM" id="SSF47616">
    <property type="entry name" value="GST C-terminal domain-like"/>
    <property type="match status" value="1"/>
</dbReference>
<dbReference type="InterPro" id="IPR004045">
    <property type="entry name" value="Glutathione_S-Trfase_N"/>
</dbReference>
<dbReference type="Pfam" id="PF13417">
    <property type="entry name" value="GST_N_3"/>
    <property type="match status" value="1"/>
</dbReference>
<gene>
    <name evidence="3" type="ORF">GPLA_2208</name>
</gene>
<protein>
    <submittedName>
        <fullName evidence="3">Glutathione S-transferase domain-containing protein</fullName>
    </submittedName>
</protein>
<evidence type="ECO:0000313" key="4">
    <source>
        <dbReference type="Proteomes" id="UP000006322"/>
    </source>
</evidence>
<feature type="domain" description="GST C-terminal" evidence="2">
    <location>
        <begin position="124"/>
        <end position="267"/>
    </location>
</feature>
<dbReference type="GO" id="GO:0016740">
    <property type="term" value="F:transferase activity"/>
    <property type="evidence" value="ECO:0007669"/>
    <property type="project" value="UniProtKB-KW"/>
</dbReference>
<dbReference type="InterPro" id="IPR050983">
    <property type="entry name" value="GST_Omega/HSP26"/>
</dbReference>
<dbReference type="SUPFAM" id="SSF52833">
    <property type="entry name" value="Thioredoxin-like"/>
    <property type="match status" value="1"/>
</dbReference>
<sequence>MSYCVFTALNGTYNRGIIGIMCPHSGNDQPCNKPNPQIQLEANVMTLPVLYSLRNCPYAMRARLAIYKSKQPVALRDIVLKNKPPEMLAASPKATVPVLVLTSANVLDESLHIMLWALGESDPHGLLRPEIVSYTEQSNGNNATGTLADALELIHQFDHEFKTCLEAYKCAKRYHENNLQDCRQACEVHIQDLEQRLCKHKYVIDDTESIADIALLPFIRQFAKIERQWYLQSPYPHIKFWLDSYLQSPMFTKVMAKYPLWSPDQPIIEFGDHKM</sequence>
<keyword evidence="4" id="KW-1185">Reference proteome</keyword>
<keyword evidence="3" id="KW-0808">Transferase</keyword>
<dbReference type="PROSITE" id="PS50405">
    <property type="entry name" value="GST_CTER"/>
    <property type="match status" value="1"/>
</dbReference>
<organism evidence="3 4">
    <name type="scientific">Paraglaciecola polaris LMG 21857</name>
    <dbReference type="NCBI Taxonomy" id="1129793"/>
    <lineage>
        <taxon>Bacteria</taxon>
        <taxon>Pseudomonadati</taxon>
        <taxon>Pseudomonadota</taxon>
        <taxon>Gammaproteobacteria</taxon>
        <taxon>Alteromonadales</taxon>
        <taxon>Alteromonadaceae</taxon>
        <taxon>Paraglaciecola</taxon>
    </lineage>
</organism>
<reference evidence="4" key="1">
    <citation type="journal article" date="2014" name="Environ. Microbiol.">
        <title>Comparative genomics of the marine bacterial genus Glaciecola reveals the high degree of genomic diversity and genomic characteristic for cold adaptation.</title>
        <authorList>
            <person name="Qin Q.L."/>
            <person name="Xie B.B."/>
            <person name="Yu Y."/>
            <person name="Shu Y.L."/>
            <person name="Rong J.C."/>
            <person name="Zhang Y.J."/>
            <person name="Zhao D.L."/>
            <person name="Chen X.L."/>
            <person name="Zhang X.Y."/>
            <person name="Chen B."/>
            <person name="Zhou B.C."/>
            <person name="Zhang Y.Z."/>
        </authorList>
    </citation>
    <scope>NUCLEOTIDE SEQUENCE [LARGE SCALE GENOMIC DNA]</scope>
    <source>
        <strain evidence="4">LMG 21857</strain>
    </source>
</reference>
<dbReference type="InterPro" id="IPR010987">
    <property type="entry name" value="Glutathione-S-Trfase_C-like"/>
</dbReference>
<dbReference type="PROSITE" id="PS50404">
    <property type="entry name" value="GST_NTER"/>
    <property type="match status" value="1"/>
</dbReference>
<evidence type="ECO:0000313" key="3">
    <source>
        <dbReference type="EMBL" id="GAC33113.1"/>
    </source>
</evidence>
<dbReference type="AlphaFoldDB" id="K6ZWF1"/>
<dbReference type="CDD" id="cd03196">
    <property type="entry name" value="GST_C_5"/>
    <property type="match status" value="1"/>
</dbReference>
<comment type="caution">
    <text evidence="3">The sequence shown here is derived from an EMBL/GenBank/DDBJ whole genome shotgun (WGS) entry which is preliminary data.</text>
</comment>